<organism evidence="1">
    <name type="scientific">hydrothermal vent metagenome</name>
    <dbReference type="NCBI Taxonomy" id="652676"/>
    <lineage>
        <taxon>unclassified sequences</taxon>
        <taxon>metagenomes</taxon>
        <taxon>ecological metagenomes</taxon>
    </lineage>
</organism>
<evidence type="ECO:0000313" key="1">
    <source>
        <dbReference type="EMBL" id="CUV08418.1"/>
    </source>
</evidence>
<accession>A0A160VDG2</accession>
<protein>
    <submittedName>
        <fullName evidence="1">Uncharacterized protein</fullName>
    </submittedName>
</protein>
<reference evidence="1" key="1">
    <citation type="submission" date="2015-10" db="EMBL/GenBank/DDBJ databases">
        <authorList>
            <person name="Gilbert D.G."/>
        </authorList>
    </citation>
    <scope>NUCLEOTIDE SEQUENCE</scope>
</reference>
<sequence>MVREGQEIVTPVLVPGYCYLRWRVTIAPERMGMKVAFVPIL</sequence>
<name>A0A160VDG2_9ZZZZ</name>
<gene>
    <name evidence="1" type="ORF">MGWOODY_Mmi560</name>
</gene>
<dbReference type="EMBL" id="FAXC01000062">
    <property type="protein sequence ID" value="CUV08418.1"/>
    <property type="molecule type" value="Genomic_DNA"/>
</dbReference>
<dbReference type="AlphaFoldDB" id="A0A160VDG2"/>
<proteinExistence type="predicted"/>